<organism evidence="1 2">
    <name type="scientific">Antarcticimicrobium luteum</name>
    <dbReference type="NCBI Taxonomy" id="2547397"/>
    <lineage>
        <taxon>Bacteria</taxon>
        <taxon>Pseudomonadati</taxon>
        <taxon>Pseudomonadota</taxon>
        <taxon>Alphaproteobacteria</taxon>
        <taxon>Rhodobacterales</taxon>
        <taxon>Paracoccaceae</taxon>
        <taxon>Antarcticimicrobium</taxon>
    </lineage>
</organism>
<reference evidence="1 2" key="1">
    <citation type="submission" date="2019-03" db="EMBL/GenBank/DDBJ databases">
        <title>Ruegeria lutea sp. nov., a novel strain, isolated from marine sediment, the Masan Bay, South Korea.</title>
        <authorList>
            <person name="Kim J."/>
            <person name="Kim D.-Y."/>
            <person name="Lee S.-S."/>
        </authorList>
    </citation>
    <scope>NUCLEOTIDE SEQUENCE [LARGE SCALE GENOMIC DNA]</scope>
    <source>
        <strain evidence="1 2">318-1</strain>
    </source>
</reference>
<dbReference type="OrthoDB" id="7871107at2"/>
<evidence type="ECO:0000313" key="1">
    <source>
        <dbReference type="EMBL" id="TDK51138.1"/>
    </source>
</evidence>
<dbReference type="EMBL" id="SMUV01000049">
    <property type="protein sequence ID" value="TDK51138.1"/>
    <property type="molecule type" value="Genomic_DNA"/>
</dbReference>
<keyword evidence="2" id="KW-1185">Reference proteome</keyword>
<accession>A0A4R5VGS0</accession>
<proteinExistence type="predicted"/>
<dbReference type="Gene3D" id="4.10.410.40">
    <property type="match status" value="1"/>
</dbReference>
<dbReference type="AlphaFoldDB" id="A0A4R5VGS0"/>
<protein>
    <recommendedName>
        <fullName evidence="3">Phage tail protein</fullName>
    </recommendedName>
</protein>
<evidence type="ECO:0000313" key="2">
    <source>
        <dbReference type="Proteomes" id="UP000295301"/>
    </source>
</evidence>
<gene>
    <name evidence="1" type="ORF">E1832_03980</name>
</gene>
<name>A0A4R5VGS0_9RHOB</name>
<dbReference type="Proteomes" id="UP000295301">
    <property type="component" value="Unassembled WGS sequence"/>
</dbReference>
<dbReference type="RefSeq" id="WP_133358441.1">
    <property type="nucleotide sequence ID" value="NZ_SMUV01000049.1"/>
</dbReference>
<comment type="caution">
    <text evidence="1">The sequence shown here is derived from an EMBL/GenBank/DDBJ whole genome shotgun (WGS) entry which is preliminary data.</text>
</comment>
<evidence type="ECO:0008006" key="3">
    <source>
        <dbReference type="Google" id="ProtNLM"/>
    </source>
</evidence>
<sequence>MDGFAIPADLVTVEWSLDDVDLNFAPIPGIDTVFIPEVTQEWRDRTTLNTPGRFKQYGKGLKDTSEGTIGCFYSKELWEQAAAMSAQETPIYIRVTFPPDPDQTAGDVFKYATHIIPSLPSTDKNGDMRTDLKLRPTGAIAWVKGALA</sequence>